<reference evidence="6 7" key="1">
    <citation type="submission" date="2019-06" db="EMBL/GenBank/DDBJ databases">
        <title>Draft genome of Aliikangiella marina GYP-15.</title>
        <authorList>
            <person name="Wang G."/>
        </authorList>
    </citation>
    <scope>NUCLEOTIDE SEQUENCE [LARGE SCALE GENOMIC DNA]</scope>
    <source>
        <strain evidence="6 7">GYP-15</strain>
    </source>
</reference>
<evidence type="ECO:0000256" key="1">
    <source>
        <dbReference type="SAM" id="Coils"/>
    </source>
</evidence>
<protein>
    <submittedName>
        <fullName evidence="6">FimV family protein</fullName>
    </submittedName>
</protein>
<dbReference type="InterPro" id="IPR011990">
    <property type="entry name" value="TPR-like_helical_dom_sf"/>
</dbReference>
<dbReference type="InterPro" id="IPR020011">
    <property type="entry name" value="FimV_C"/>
</dbReference>
<dbReference type="Proteomes" id="UP000317839">
    <property type="component" value="Unassembled WGS sequence"/>
</dbReference>
<gene>
    <name evidence="6" type="ORF">FLL45_03280</name>
</gene>
<keyword evidence="4" id="KW-0732">Signal</keyword>
<dbReference type="Gene3D" id="1.20.58.2200">
    <property type="match status" value="1"/>
</dbReference>
<feature type="domain" description="FimV N-terminal" evidence="5">
    <location>
        <begin position="23"/>
        <end position="129"/>
    </location>
</feature>
<sequence>MFRKLILVLISSVCCFSTAVFAVGLGESELKSGLNQPLKAEIQLLSVGELAEHEINAQLASAAVFERVGVERPFYLNDIRFETIRENGELKIQMTTRNPVKEPFLNFLVELNSPKERVIREYTFLLDPPVFDDASASTIEQTQTARPATTQSQPRQSAPRQQQPAQQPSFSGSTYGPVTATDTLWSIASRVRPNEQTSIHQTLVAIYRANPDAFANGNINNLLRGKVLQIPDEMSISNVPHRAALQDVVMQNRQWESGGARRIVDGGSDAASNRMSSDARLTLATPDSSSGADANANTGIMEDLRSTQQQLVNAQETSATLQAENDELRARLADALQKLEGAQASGALNIEDTELAALTSSQNQDDAASEDYASTDTIESSDDYSASADDVSSVGDYSDTSSSIDDSGIAGGDSFAEDSSLQDSSLQDSTTQDATGDVTQASDTTQSAQTASSTPTTQPYIPQQPPKSFLDEMLESSMVLWGGALAVLAIVLAVFWRMRKRMEEDDFQDDLVASAGAGTIDATESFELPDVGDDMLVELDMDEEDEDKAESDEENFDPLGEADIYIAYGKYEQAESLLLEAIDDNPIRSDLKVKLMECYAENDDKEKFESLAQEVSQAVDADEWQEQVSNLREQAWSGQASESDGEFDLPSTEDIFGEDDDFGLDDDTPALEDQSSLDEDDALDSSLDLGEDDFSLDEDGDDDEFDIDMDMGMGDDDDASTAVTETFDSIDDDDFALEDSDEEIDLNLDEVDEEDDFSLDDADEDDISLDDSDDISLDLEDDDFDFDEDDSDFDDTAADDGGDEIATKLDLARAYIDMGDSDGAKEILSEVVAEGSEAQKAEAQALLDKAD</sequence>
<dbReference type="EMBL" id="VIKR01000001">
    <property type="protein sequence ID" value="TQV76989.1"/>
    <property type="molecule type" value="Genomic_DNA"/>
</dbReference>
<feature type="compositionally biased region" description="Low complexity" evidence="2">
    <location>
        <begin position="151"/>
        <end position="169"/>
    </location>
</feature>
<dbReference type="InterPro" id="IPR057840">
    <property type="entry name" value="FimV_N"/>
</dbReference>
<feature type="region of interest" description="Disordered" evidence="2">
    <location>
        <begin position="138"/>
        <end position="176"/>
    </location>
</feature>
<evidence type="ECO:0000256" key="2">
    <source>
        <dbReference type="SAM" id="MobiDB-lite"/>
    </source>
</evidence>
<feature type="chain" id="PRO_5022247327" evidence="4">
    <location>
        <begin position="23"/>
        <end position="851"/>
    </location>
</feature>
<dbReference type="Pfam" id="PF25800">
    <property type="entry name" value="FimV_N"/>
    <property type="match status" value="1"/>
</dbReference>
<feature type="compositionally biased region" description="Polar residues" evidence="2">
    <location>
        <begin position="359"/>
        <end position="378"/>
    </location>
</feature>
<keyword evidence="7" id="KW-1185">Reference proteome</keyword>
<dbReference type="NCBIfam" id="TIGR03505">
    <property type="entry name" value="FimV_core"/>
    <property type="match status" value="1"/>
</dbReference>
<proteinExistence type="predicted"/>
<accession>A0A545TID6</accession>
<evidence type="ECO:0000313" key="6">
    <source>
        <dbReference type="EMBL" id="TQV76989.1"/>
    </source>
</evidence>
<comment type="caution">
    <text evidence="6">The sequence shown here is derived from an EMBL/GenBank/DDBJ whole genome shotgun (WGS) entry which is preliminary data.</text>
</comment>
<dbReference type="AlphaFoldDB" id="A0A545TID6"/>
<dbReference type="OrthoDB" id="5298707at2"/>
<keyword evidence="3" id="KW-0472">Membrane</keyword>
<dbReference type="InterPro" id="IPR020012">
    <property type="entry name" value="LysM_FimV"/>
</dbReference>
<feature type="signal peptide" evidence="4">
    <location>
        <begin position="1"/>
        <end position="22"/>
    </location>
</feature>
<evidence type="ECO:0000256" key="4">
    <source>
        <dbReference type="SAM" id="SignalP"/>
    </source>
</evidence>
<organism evidence="6 7">
    <name type="scientific">Aliikangiella marina</name>
    <dbReference type="NCBI Taxonomy" id="1712262"/>
    <lineage>
        <taxon>Bacteria</taxon>
        <taxon>Pseudomonadati</taxon>
        <taxon>Pseudomonadota</taxon>
        <taxon>Gammaproteobacteria</taxon>
        <taxon>Oceanospirillales</taxon>
        <taxon>Pleioneaceae</taxon>
        <taxon>Aliikangiella</taxon>
    </lineage>
</organism>
<evidence type="ECO:0000259" key="5">
    <source>
        <dbReference type="Pfam" id="PF25800"/>
    </source>
</evidence>
<feature type="compositionally biased region" description="Polar residues" evidence="2">
    <location>
        <begin position="138"/>
        <end position="150"/>
    </location>
</feature>
<dbReference type="NCBIfam" id="TIGR03504">
    <property type="entry name" value="FimV_Cterm"/>
    <property type="match status" value="1"/>
</dbReference>
<feature type="region of interest" description="Disordered" evidence="2">
    <location>
        <begin position="359"/>
        <end position="465"/>
    </location>
</feature>
<feature type="region of interest" description="Disordered" evidence="2">
    <location>
        <begin position="619"/>
        <end position="720"/>
    </location>
</feature>
<feature type="compositionally biased region" description="Low complexity" evidence="2">
    <location>
        <begin position="383"/>
        <end position="461"/>
    </location>
</feature>
<name>A0A545TID6_9GAMM</name>
<dbReference type="Gene3D" id="3.10.350.10">
    <property type="entry name" value="LysM domain"/>
    <property type="match status" value="1"/>
</dbReference>
<keyword evidence="3" id="KW-0812">Transmembrane</keyword>
<dbReference type="RefSeq" id="WP_142888349.1">
    <property type="nucleotide sequence ID" value="NZ_VIKR01000001.1"/>
</dbReference>
<dbReference type="InterPro" id="IPR038440">
    <property type="entry name" value="FimV_C_sf"/>
</dbReference>
<dbReference type="Gene3D" id="1.25.40.10">
    <property type="entry name" value="Tetratricopeptide repeat domain"/>
    <property type="match status" value="1"/>
</dbReference>
<keyword evidence="3" id="KW-1133">Transmembrane helix</keyword>
<feature type="compositionally biased region" description="Acidic residues" evidence="2">
    <location>
        <begin position="655"/>
        <end position="719"/>
    </location>
</feature>
<dbReference type="InterPro" id="IPR036779">
    <property type="entry name" value="LysM_dom_sf"/>
</dbReference>
<feature type="compositionally biased region" description="Polar residues" evidence="2">
    <location>
        <begin position="626"/>
        <end position="642"/>
    </location>
</feature>
<evidence type="ECO:0000256" key="3">
    <source>
        <dbReference type="SAM" id="Phobius"/>
    </source>
</evidence>
<feature type="coiled-coil region" evidence="1">
    <location>
        <begin position="304"/>
        <end position="345"/>
    </location>
</feature>
<feature type="transmembrane region" description="Helical" evidence="3">
    <location>
        <begin position="478"/>
        <end position="496"/>
    </location>
</feature>
<keyword evidence="1" id="KW-0175">Coiled coil</keyword>
<feature type="region of interest" description="Disordered" evidence="2">
    <location>
        <begin position="744"/>
        <end position="801"/>
    </location>
</feature>
<evidence type="ECO:0000313" key="7">
    <source>
        <dbReference type="Proteomes" id="UP000317839"/>
    </source>
</evidence>